<dbReference type="CDD" id="cd01837">
    <property type="entry name" value="SGNH_plant_lipase_like"/>
    <property type="match status" value="1"/>
</dbReference>
<dbReference type="AlphaFoldDB" id="A0A9R1VDA6"/>
<evidence type="ECO:0000256" key="2">
    <source>
        <dbReference type="ARBA" id="ARBA00022729"/>
    </source>
</evidence>
<proteinExistence type="inferred from homology"/>
<comment type="caution">
    <text evidence="4">The sequence shown here is derived from an EMBL/GenBank/DDBJ whole genome shotgun (WGS) entry which is preliminary data.</text>
</comment>
<dbReference type="InterPro" id="IPR001087">
    <property type="entry name" value="GDSL"/>
</dbReference>
<dbReference type="InterPro" id="IPR035669">
    <property type="entry name" value="SGNH_plant_lipase-like"/>
</dbReference>
<name>A0A9R1VDA6_LACSA</name>
<keyword evidence="3" id="KW-0472">Membrane</keyword>
<dbReference type="Gene3D" id="3.40.50.1110">
    <property type="entry name" value="SGNH hydrolase"/>
    <property type="match status" value="1"/>
</dbReference>
<protein>
    <recommendedName>
        <fullName evidence="6">SGNH hydrolase-type esterase domain-containing protein</fullName>
    </recommendedName>
</protein>
<feature type="transmembrane region" description="Helical" evidence="3">
    <location>
        <begin position="116"/>
        <end position="138"/>
    </location>
</feature>
<keyword evidence="3" id="KW-0812">Transmembrane</keyword>
<dbReference type="GO" id="GO:0016298">
    <property type="term" value="F:lipase activity"/>
    <property type="evidence" value="ECO:0000318"/>
    <property type="project" value="GO_Central"/>
</dbReference>
<organism evidence="4 5">
    <name type="scientific">Lactuca sativa</name>
    <name type="common">Garden lettuce</name>
    <dbReference type="NCBI Taxonomy" id="4236"/>
    <lineage>
        <taxon>Eukaryota</taxon>
        <taxon>Viridiplantae</taxon>
        <taxon>Streptophyta</taxon>
        <taxon>Embryophyta</taxon>
        <taxon>Tracheophyta</taxon>
        <taxon>Spermatophyta</taxon>
        <taxon>Magnoliopsida</taxon>
        <taxon>eudicotyledons</taxon>
        <taxon>Gunneridae</taxon>
        <taxon>Pentapetalae</taxon>
        <taxon>asterids</taxon>
        <taxon>campanulids</taxon>
        <taxon>Asterales</taxon>
        <taxon>Asteraceae</taxon>
        <taxon>Cichorioideae</taxon>
        <taxon>Cichorieae</taxon>
        <taxon>Lactucinae</taxon>
        <taxon>Lactuca</taxon>
    </lineage>
</organism>
<keyword evidence="2" id="KW-0732">Signal</keyword>
<gene>
    <name evidence="4" type="ORF">LSAT_V11C500291670</name>
</gene>
<evidence type="ECO:0000313" key="4">
    <source>
        <dbReference type="EMBL" id="KAJ0202665.1"/>
    </source>
</evidence>
<dbReference type="SUPFAM" id="SSF52266">
    <property type="entry name" value="SGNH hydrolase"/>
    <property type="match status" value="1"/>
</dbReference>
<evidence type="ECO:0000256" key="3">
    <source>
        <dbReference type="SAM" id="Phobius"/>
    </source>
</evidence>
<dbReference type="EMBL" id="NBSK02000005">
    <property type="protein sequence ID" value="KAJ0202665.1"/>
    <property type="molecule type" value="Genomic_DNA"/>
</dbReference>
<dbReference type="PANTHER" id="PTHR45966:SF35">
    <property type="entry name" value="GDSL LIPASE_ESTERASE, SGNH HYDROLASE SUPERFAMILY"/>
    <property type="match status" value="1"/>
</dbReference>
<dbReference type="Proteomes" id="UP000235145">
    <property type="component" value="Unassembled WGS sequence"/>
</dbReference>
<dbReference type="Pfam" id="PF00657">
    <property type="entry name" value="Lipase_GDSL"/>
    <property type="match status" value="1"/>
</dbReference>
<dbReference type="InterPro" id="IPR036514">
    <property type="entry name" value="SGNH_hydro_sf"/>
</dbReference>
<evidence type="ECO:0000313" key="5">
    <source>
        <dbReference type="Proteomes" id="UP000235145"/>
    </source>
</evidence>
<accession>A0A9R1VDA6</accession>
<evidence type="ECO:0008006" key="6">
    <source>
        <dbReference type="Google" id="ProtNLM"/>
    </source>
</evidence>
<dbReference type="PANTHER" id="PTHR45966">
    <property type="entry name" value="GDSL-LIKE LIPASE/ACYLHYDROLASE"/>
    <property type="match status" value="1"/>
</dbReference>
<evidence type="ECO:0000256" key="1">
    <source>
        <dbReference type="ARBA" id="ARBA00008668"/>
    </source>
</evidence>
<dbReference type="InterPro" id="IPR044552">
    <property type="entry name" value="GLIP1-5/GLL25"/>
</dbReference>
<keyword evidence="3" id="KW-1133">Transmembrane helix</keyword>
<keyword evidence="5" id="KW-1185">Reference proteome</keyword>
<comment type="similarity">
    <text evidence="1">Belongs to the 'GDSL' lipolytic enzyme family.</text>
</comment>
<reference evidence="4 5" key="1">
    <citation type="journal article" date="2017" name="Nat. Commun.">
        <title>Genome assembly with in vitro proximity ligation data and whole-genome triplication in lettuce.</title>
        <authorList>
            <person name="Reyes-Chin-Wo S."/>
            <person name="Wang Z."/>
            <person name="Yang X."/>
            <person name="Kozik A."/>
            <person name="Arikit S."/>
            <person name="Song C."/>
            <person name="Xia L."/>
            <person name="Froenicke L."/>
            <person name="Lavelle D.O."/>
            <person name="Truco M.J."/>
            <person name="Xia R."/>
            <person name="Zhu S."/>
            <person name="Xu C."/>
            <person name="Xu H."/>
            <person name="Xu X."/>
            <person name="Cox K."/>
            <person name="Korf I."/>
            <person name="Meyers B.C."/>
            <person name="Michelmore R.W."/>
        </authorList>
    </citation>
    <scope>NUCLEOTIDE SEQUENCE [LARGE SCALE GENOMIC DNA]</scope>
    <source>
        <strain evidence="5">cv. Salinas</strain>
        <tissue evidence="4">Seedlings</tissue>
    </source>
</reference>
<sequence length="420" mass="47113">MISFRHMAVAKSDLGFRLVVLYLLLLLLTGFQNSQGHFNRHVAFFIFGDSLFDSGNNNYIKTTPEFQANFWPYGESYFDPPSGRFSNGRLIPDFIGDTYKSQTTANLSFFFQFLDYLFLIFPLLTAEFAGLPLIPAYLDPRYHNNGFLYGANFASGGSGVLVETNAGFVVDLKTQLQYFYDLEKRFRKDLGGLKAQQLLSDAVYLFGCGVNDYAVLLSNNQSSHHHQQYVEMVIGNLTDVFKGILEKGGRKIGIATIPPLGCSPIARAQQLGNTCNEELNTLASLHNRALSKKMKELTKQFEGFMCANYDLSTALAKRMRNPSNYGTRSFKVGDTACCGSGPFRGIFSCGGKRGIQEFELCDNPDDYVFFDAPHPSEAASRQFAQLFWDGDSNVTTPYNLKALFQGTYRLNLRYVTLLKQ</sequence>